<reference evidence="2" key="2">
    <citation type="journal article" date="2023" name="Proc. Natl. Acad. Sci. U.S.A.">
        <title>A global phylogenomic analysis of the shiitake genus Lentinula.</title>
        <authorList>
            <person name="Sierra-Patev S."/>
            <person name="Min B."/>
            <person name="Naranjo-Ortiz M."/>
            <person name="Looney B."/>
            <person name="Konkel Z."/>
            <person name="Slot J.C."/>
            <person name="Sakamoto Y."/>
            <person name="Steenwyk J.L."/>
            <person name="Rokas A."/>
            <person name="Carro J."/>
            <person name="Camarero S."/>
            <person name="Ferreira P."/>
            <person name="Molpeceres G."/>
            <person name="Ruiz-Duenas F.J."/>
            <person name="Serrano A."/>
            <person name="Henrissat B."/>
            <person name="Drula E."/>
            <person name="Hughes K.W."/>
            <person name="Mata J.L."/>
            <person name="Ishikawa N.K."/>
            <person name="Vargas-Isla R."/>
            <person name="Ushijima S."/>
            <person name="Smith C.A."/>
            <person name="Donoghue J."/>
            <person name="Ahrendt S."/>
            <person name="Andreopoulos W."/>
            <person name="He G."/>
            <person name="LaButti K."/>
            <person name="Lipzen A."/>
            <person name="Ng V."/>
            <person name="Riley R."/>
            <person name="Sandor L."/>
            <person name="Barry K."/>
            <person name="Martinez A.T."/>
            <person name="Xiao Y."/>
            <person name="Gibbons J.G."/>
            <person name="Terashima K."/>
            <person name="Grigoriev I.V."/>
            <person name="Hibbett D."/>
        </authorList>
    </citation>
    <scope>NUCLEOTIDE SEQUENCE</scope>
    <source>
        <strain evidence="2">ET3784</strain>
    </source>
</reference>
<evidence type="ECO:0000313" key="3">
    <source>
        <dbReference type="Proteomes" id="UP001176059"/>
    </source>
</evidence>
<accession>A0AA38MQ97</accession>
<gene>
    <name evidence="2" type="ORF">DFJ43DRAFT_1009548</name>
</gene>
<dbReference type="Pfam" id="PF26138">
    <property type="entry name" value="DUF8040"/>
    <property type="match status" value="1"/>
</dbReference>
<sequence>MPQHVFRNLVRDLVRCGLSSSRYVTAEEHVAIFLHLVIFGNGQREAQERFQQSADTISKAFHCVLGIISSPPFYTHFVKLPNDTIPHIIQSNPKYAAFCKAQAAVDGSLADAFVLEEDMS</sequence>
<name>A0AA38MQ97_9AGAR</name>
<keyword evidence="3" id="KW-1185">Reference proteome</keyword>
<reference evidence="2" key="1">
    <citation type="submission" date="2022-08" db="EMBL/GenBank/DDBJ databases">
        <authorList>
            <consortium name="DOE Joint Genome Institute"/>
            <person name="Min B."/>
            <person name="Sierra-Patev S."/>
            <person name="Naranjo-Ortiz M."/>
            <person name="Looney B."/>
            <person name="Konkel Z."/>
            <person name="Slot J.C."/>
            <person name="Sakamoto Y."/>
            <person name="Steenwyk J.L."/>
            <person name="Rokas A."/>
            <person name="Carro J."/>
            <person name="Camarero S."/>
            <person name="Ferreira P."/>
            <person name="Molpeceres G."/>
            <person name="Ruiz-duenas F.J."/>
            <person name="Serrano A."/>
            <person name="Henrissat B."/>
            <person name="Drula E."/>
            <person name="Hughes K.W."/>
            <person name="Mata J.L."/>
            <person name="Ishikawa N.K."/>
            <person name="Vargas-Isla R."/>
            <person name="Ushijima S."/>
            <person name="Smith C.A."/>
            <person name="Ahrendt S."/>
            <person name="Andreopoulos W."/>
            <person name="He G."/>
            <person name="LaButti K."/>
            <person name="Lipzen A."/>
            <person name="Ng V."/>
            <person name="Riley R."/>
            <person name="Sandor L."/>
            <person name="Barry K."/>
            <person name="Martinez A.T."/>
            <person name="Xiao Y."/>
            <person name="Gibbons J.G."/>
            <person name="Terashima K."/>
            <person name="Hibbett D.S."/>
            <person name="Grigoriev I.V."/>
        </authorList>
    </citation>
    <scope>NUCLEOTIDE SEQUENCE</scope>
    <source>
        <strain evidence="2">ET3784</strain>
    </source>
</reference>
<dbReference type="InterPro" id="IPR058353">
    <property type="entry name" value="DUF8040"/>
</dbReference>
<evidence type="ECO:0000313" key="2">
    <source>
        <dbReference type="EMBL" id="KAJ3709435.1"/>
    </source>
</evidence>
<protein>
    <recommendedName>
        <fullName evidence="1">DUF8040 domain-containing protein</fullName>
    </recommendedName>
</protein>
<comment type="caution">
    <text evidence="2">The sequence shown here is derived from an EMBL/GenBank/DDBJ whole genome shotgun (WGS) entry which is preliminary data.</text>
</comment>
<dbReference type="EMBL" id="JANVFO010000188">
    <property type="protein sequence ID" value="KAJ3709435.1"/>
    <property type="molecule type" value="Genomic_DNA"/>
</dbReference>
<proteinExistence type="predicted"/>
<dbReference type="Proteomes" id="UP001176059">
    <property type="component" value="Unassembled WGS sequence"/>
</dbReference>
<feature type="domain" description="DUF8040" evidence="1">
    <location>
        <begin position="1"/>
        <end position="69"/>
    </location>
</feature>
<organism evidence="2 3">
    <name type="scientific">Lentinula guzmanii</name>
    <dbReference type="NCBI Taxonomy" id="2804957"/>
    <lineage>
        <taxon>Eukaryota</taxon>
        <taxon>Fungi</taxon>
        <taxon>Dikarya</taxon>
        <taxon>Basidiomycota</taxon>
        <taxon>Agaricomycotina</taxon>
        <taxon>Agaricomycetes</taxon>
        <taxon>Agaricomycetidae</taxon>
        <taxon>Agaricales</taxon>
        <taxon>Marasmiineae</taxon>
        <taxon>Omphalotaceae</taxon>
        <taxon>Lentinula</taxon>
    </lineage>
</organism>
<evidence type="ECO:0000259" key="1">
    <source>
        <dbReference type="Pfam" id="PF26138"/>
    </source>
</evidence>
<dbReference type="AlphaFoldDB" id="A0AA38MQ97"/>